<dbReference type="GO" id="GO:0016747">
    <property type="term" value="F:acyltransferase activity, transferring groups other than amino-acyl groups"/>
    <property type="evidence" value="ECO:0007669"/>
    <property type="project" value="InterPro"/>
</dbReference>
<evidence type="ECO:0000259" key="2">
    <source>
        <dbReference type="Pfam" id="PF01757"/>
    </source>
</evidence>
<proteinExistence type="predicted"/>
<accession>A0A4Y8V8F9</accession>
<keyword evidence="1" id="KW-1133">Transmembrane helix</keyword>
<sequence>MLNDIACFVRYFHMPLFIIISGFLYSYLFERGRYVNTIQFVCKKVKRVMIPYLFWALYVTLFQNFHYSEILNGVAHLWFLLFIFEAYISMYIFDKCINSKYAYGILYAISFLSIAFSDYIVGFIGMRFTLGLFFYVRFMPYYIIGIALHRIISKTNISSNLIYGSLFIAVLLFISLFICTSNQIVLRLVALFVVVSVFFAVKAGLHINISEKFKQVDKCCMGIYIIHHILIQEMNTCKLLHPYMGHYVLYPLLQFFIVLFLSFYLTRMALKFKMTSLVIGG</sequence>
<evidence type="ECO:0000313" key="4">
    <source>
        <dbReference type="Proteomes" id="UP000297872"/>
    </source>
</evidence>
<keyword evidence="4" id="KW-1185">Reference proteome</keyword>
<reference evidence="3 4" key="1">
    <citation type="submission" date="2019-02" db="EMBL/GenBank/DDBJ databases">
        <title>Draft Genome Sequence of the Prevotella sp. BCRC 81118, Isolated from Human Feces.</title>
        <authorList>
            <person name="Huang C.-H."/>
        </authorList>
    </citation>
    <scope>NUCLEOTIDE SEQUENCE [LARGE SCALE GENOMIC DNA]</scope>
    <source>
        <strain evidence="3 4">BCRC 81118</strain>
    </source>
</reference>
<dbReference type="AlphaFoldDB" id="A0A4Y8V8F9"/>
<gene>
    <name evidence="3" type="ORF">EXN75_14660</name>
</gene>
<feature type="transmembrane region" description="Helical" evidence="1">
    <location>
        <begin position="132"/>
        <end position="149"/>
    </location>
</feature>
<protein>
    <recommendedName>
        <fullName evidence="2">Acyltransferase 3 domain-containing protein</fullName>
    </recommendedName>
</protein>
<feature type="transmembrane region" description="Helical" evidence="1">
    <location>
        <begin position="105"/>
        <end position="126"/>
    </location>
</feature>
<feature type="transmembrane region" description="Helical" evidence="1">
    <location>
        <begin position="247"/>
        <end position="265"/>
    </location>
</feature>
<feature type="transmembrane region" description="Helical" evidence="1">
    <location>
        <begin position="184"/>
        <end position="205"/>
    </location>
</feature>
<feature type="transmembrane region" description="Helical" evidence="1">
    <location>
        <begin position="50"/>
        <end position="67"/>
    </location>
</feature>
<keyword evidence="1" id="KW-0812">Transmembrane</keyword>
<dbReference type="Pfam" id="PF01757">
    <property type="entry name" value="Acyl_transf_3"/>
    <property type="match status" value="1"/>
</dbReference>
<dbReference type="Proteomes" id="UP000297872">
    <property type="component" value="Unassembled WGS sequence"/>
</dbReference>
<feature type="transmembrane region" description="Helical" evidence="1">
    <location>
        <begin position="161"/>
        <end position="178"/>
    </location>
</feature>
<dbReference type="OrthoDB" id="9816048at2"/>
<feature type="domain" description="Acyltransferase 3" evidence="2">
    <location>
        <begin position="8"/>
        <end position="265"/>
    </location>
</feature>
<feature type="transmembrane region" description="Helical" evidence="1">
    <location>
        <begin position="12"/>
        <end position="29"/>
    </location>
</feature>
<comment type="caution">
    <text evidence="3">The sequence shown here is derived from an EMBL/GenBank/DDBJ whole genome shotgun (WGS) entry which is preliminary data.</text>
</comment>
<name>A0A4Y8V8F9_9BACT</name>
<dbReference type="GeneID" id="302997243"/>
<evidence type="ECO:0000313" key="3">
    <source>
        <dbReference type="EMBL" id="TFH76134.1"/>
    </source>
</evidence>
<feature type="transmembrane region" description="Helical" evidence="1">
    <location>
        <begin position="73"/>
        <end position="93"/>
    </location>
</feature>
<dbReference type="RefSeq" id="WP_134844375.1">
    <property type="nucleotide sequence ID" value="NZ_SGVY01000056.1"/>
</dbReference>
<keyword evidence="1" id="KW-0472">Membrane</keyword>
<dbReference type="EMBL" id="SGVY01000056">
    <property type="protein sequence ID" value="TFH76134.1"/>
    <property type="molecule type" value="Genomic_DNA"/>
</dbReference>
<organism evidence="3 4">
    <name type="scientific">Segatella hominis</name>
    <dbReference type="NCBI Taxonomy" id="2518605"/>
    <lineage>
        <taxon>Bacteria</taxon>
        <taxon>Pseudomonadati</taxon>
        <taxon>Bacteroidota</taxon>
        <taxon>Bacteroidia</taxon>
        <taxon>Bacteroidales</taxon>
        <taxon>Prevotellaceae</taxon>
        <taxon>Segatella</taxon>
    </lineage>
</organism>
<dbReference type="InterPro" id="IPR002656">
    <property type="entry name" value="Acyl_transf_3_dom"/>
</dbReference>
<evidence type="ECO:0000256" key="1">
    <source>
        <dbReference type="SAM" id="Phobius"/>
    </source>
</evidence>